<dbReference type="RefSeq" id="WP_025477229.1">
    <property type="nucleotide sequence ID" value="NZ_BNJW01000001.1"/>
</dbReference>
<comment type="caution">
    <text evidence="1">The sequence shown here is derived from an EMBL/GenBank/DDBJ whole genome shotgun (WGS) entry which is preliminary data.</text>
</comment>
<dbReference type="EMBL" id="JACEIT010000003">
    <property type="protein sequence ID" value="MBA4545318.1"/>
    <property type="molecule type" value="Genomic_DNA"/>
</dbReference>
<reference evidence="1 2" key="1">
    <citation type="submission" date="2020-07" db="EMBL/GenBank/DDBJ databases">
        <authorList>
            <person name="Feng H."/>
        </authorList>
    </citation>
    <scope>NUCLEOTIDE SEQUENCE [LARGE SCALE GENOMIC DNA]</scope>
    <source>
        <strain evidence="2">s-7</strain>
    </source>
</reference>
<gene>
    <name evidence="1" type="ORF">H1Z91_02990</name>
</gene>
<sequence length="298" mass="35618">MIGKNSLYKTDTFEIEGNTGTIKQIEGRLSFINQIDRHNNHRDSNKHDFRNLSAREKQYQAFLFYKYFFINDKPIVITEGKTDIKYIQAALKKYYLNYPELIVRNDDHKFEYKIMFLKRTKRLNYFFGLNKDGADAMQNLYHYFYDYKNSNITNYMKYFKGLSKKLPSNPTIFIFDNELAEGNKPVRKFVNHISLAENKCTELEKEEYVNLNESAYLLVNPLVDNKKECEIEDLFLPETLEHKINNKTFCRNKSFKSDEHYGKEIFSNYIMKNYKIINFENFQPMLNNLSAIISSYKK</sequence>
<name>A0A7W1XF42_9ENTE</name>
<evidence type="ECO:0000313" key="2">
    <source>
        <dbReference type="Proteomes" id="UP000531895"/>
    </source>
</evidence>
<dbReference type="Proteomes" id="UP000531895">
    <property type="component" value="Unassembled WGS sequence"/>
</dbReference>
<protein>
    <submittedName>
        <fullName evidence="1">Uncharacterized protein</fullName>
    </submittedName>
</protein>
<accession>A0A7W1XF42</accession>
<evidence type="ECO:0000313" key="1">
    <source>
        <dbReference type="EMBL" id="MBA4545318.1"/>
    </source>
</evidence>
<dbReference type="AlphaFoldDB" id="A0A7W1XF42"/>
<organism evidence="1 2">
    <name type="scientific">Enterococcus lactis</name>
    <dbReference type="NCBI Taxonomy" id="357441"/>
    <lineage>
        <taxon>Bacteria</taxon>
        <taxon>Bacillati</taxon>
        <taxon>Bacillota</taxon>
        <taxon>Bacilli</taxon>
        <taxon>Lactobacillales</taxon>
        <taxon>Enterococcaceae</taxon>
        <taxon>Enterococcus</taxon>
    </lineage>
</organism>
<proteinExistence type="predicted"/>